<dbReference type="PROSITE" id="PS51257">
    <property type="entry name" value="PROKAR_LIPOPROTEIN"/>
    <property type="match status" value="1"/>
</dbReference>
<dbReference type="OrthoDB" id="6415152at2"/>
<evidence type="ECO:0000313" key="1">
    <source>
        <dbReference type="EMBL" id="OQK17399.1"/>
    </source>
</evidence>
<keyword evidence="2" id="KW-1185">Reference proteome</keyword>
<name>A0A1V8M780_9GAMM</name>
<accession>A0A1V8M780</accession>
<dbReference type="Proteomes" id="UP000191980">
    <property type="component" value="Unassembled WGS sequence"/>
</dbReference>
<sequence>MTLKYLFLFSVIVISIMSCAIPLQEGAEIVQLIYIQPKKENCRFIGQTSASDGGMVSGDFMSDAKIYRSTANLMKNKAYAMGGNVVYIQQQFNKNKDLTKTLTNQTMLGFVYQCQGLKQLSLKLNSSSAD</sequence>
<dbReference type="AlphaFoldDB" id="A0A1V8M780"/>
<gene>
    <name evidence="1" type="ORF">AU255_05835</name>
</gene>
<organism evidence="1 2">
    <name type="scientific">Methyloprofundus sedimenti</name>
    <dbReference type="NCBI Taxonomy" id="1420851"/>
    <lineage>
        <taxon>Bacteria</taxon>
        <taxon>Pseudomonadati</taxon>
        <taxon>Pseudomonadota</taxon>
        <taxon>Gammaproteobacteria</taxon>
        <taxon>Methylococcales</taxon>
        <taxon>Methylococcaceae</taxon>
        <taxon>Methyloprofundus</taxon>
    </lineage>
</organism>
<comment type="caution">
    <text evidence="1">The sequence shown here is derived from an EMBL/GenBank/DDBJ whole genome shotgun (WGS) entry which is preliminary data.</text>
</comment>
<reference evidence="1 2" key="1">
    <citation type="submission" date="2015-12" db="EMBL/GenBank/DDBJ databases">
        <authorList>
            <person name="Shamseldin A."/>
            <person name="Moawad H."/>
            <person name="Abd El-Rahim W.M."/>
            <person name="Sadowsky M.J."/>
        </authorList>
    </citation>
    <scope>NUCLEOTIDE SEQUENCE [LARGE SCALE GENOMIC DNA]</scope>
    <source>
        <strain evidence="1 2">WF1</strain>
    </source>
</reference>
<dbReference type="InterPro" id="IPR025294">
    <property type="entry name" value="DUF4156"/>
</dbReference>
<protein>
    <submittedName>
        <fullName evidence="1">Uncharacterized protein</fullName>
    </submittedName>
</protein>
<dbReference type="Pfam" id="PF13698">
    <property type="entry name" value="DUF4156"/>
    <property type="match status" value="1"/>
</dbReference>
<dbReference type="EMBL" id="LPUF01000001">
    <property type="protein sequence ID" value="OQK17399.1"/>
    <property type="molecule type" value="Genomic_DNA"/>
</dbReference>
<proteinExistence type="predicted"/>
<evidence type="ECO:0000313" key="2">
    <source>
        <dbReference type="Proteomes" id="UP000191980"/>
    </source>
</evidence>
<dbReference type="RefSeq" id="WP_080522008.1">
    <property type="nucleotide sequence ID" value="NZ_LPUF01000001.1"/>
</dbReference>